<protein>
    <submittedName>
        <fullName evidence="3">Uncharacterized protein</fullName>
    </submittedName>
</protein>
<accession>A0A8X6XX56</accession>
<keyword evidence="1" id="KW-0175">Coiled coil</keyword>
<evidence type="ECO:0000313" key="3">
    <source>
        <dbReference type="EMBL" id="GFY60329.1"/>
    </source>
</evidence>
<keyword evidence="4" id="KW-1185">Reference proteome</keyword>
<dbReference type="EMBL" id="BMAV01013105">
    <property type="protein sequence ID" value="GFY60329.1"/>
    <property type="molecule type" value="Genomic_DNA"/>
</dbReference>
<name>A0A8X6XX56_9ARAC</name>
<organism evidence="3 4">
    <name type="scientific">Trichonephila inaurata madagascariensis</name>
    <dbReference type="NCBI Taxonomy" id="2747483"/>
    <lineage>
        <taxon>Eukaryota</taxon>
        <taxon>Metazoa</taxon>
        <taxon>Ecdysozoa</taxon>
        <taxon>Arthropoda</taxon>
        <taxon>Chelicerata</taxon>
        <taxon>Arachnida</taxon>
        <taxon>Araneae</taxon>
        <taxon>Araneomorphae</taxon>
        <taxon>Entelegynae</taxon>
        <taxon>Araneoidea</taxon>
        <taxon>Nephilidae</taxon>
        <taxon>Trichonephila</taxon>
        <taxon>Trichonephila inaurata</taxon>
    </lineage>
</organism>
<feature type="coiled-coil region" evidence="1">
    <location>
        <begin position="44"/>
        <end position="78"/>
    </location>
</feature>
<reference evidence="3" key="1">
    <citation type="submission" date="2020-08" db="EMBL/GenBank/DDBJ databases">
        <title>Multicomponent nature underlies the extraordinary mechanical properties of spider dragline silk.</title>
        <authorList>
            <person name="Kono N."/>
            <person name="Nakamura H."/>
            <person name="Mori M."/>
            <person name="Yoshida Y."/>
            <person name="Ohtoshi R."/>
            <person name="Malay A.D."/>
            <person name="Moran D.A.P."/>
            <person name="Tomita M."/>
            <person name="Numata K."/>
            <person name="Arakawa K."/>
        </authorList>
    </citation>
    <scope>NUCLEOTIDE SEQUENCE</scope>
</reference>
<dbReference type="Proteomes" id="UP000886998">
    <property type="component" value="Unassembled WGS sequence"/>
</dbReference>
<proteinExistence type="predicted"/>
<sequence>MNRNKNVSSCVQGENDCVMEYVLLLCTAYETVPSTEWNVLQDKVDKSRSEADAAMESKDEAREELNELLQKVESLYLKCTSDMKTKPSTDQKDEEETDKSVVSEKEETVDKLQDEEIDDLNAVDFNENFERKLLELLTLLEYIRMK</sequence>
<evidence type="ECO:0000313" key="4">
    <source>
        <dbReference type="Proteomes" id="UP000886998"/>
    </source>
</evidence>
<feature type="non-terminal residue" evidence="3">
    <location>
        <position position="1"/>
    </location>
</feature>
<gene>
    <name evidence="3" type="ORF">TNIN_247541</name>
</gene>
<evidence type="ECO:0000256" key="1">
    <source>
        <dbReference type="SAM" id="Coils"/>
    </source>
</evidence>
<evidence type="ECO:0000256" key="2">
    <source>
        <dbReference type="SAM" id="MobiDB-lite"/>
    </source>
</evidence>
<dbReference type="OrthoDB" id="6437490at2759"/>
<comment type="caution">
    <text evidence="3">The sequence shown here is derived from an EMBL/GenBank/DDBJ whole genome shotgun (WGS) entry which is preliminary data.</text>
</comment>
<feature type="compositionally biased region" description="Basic and acidic residues" evidence="2">
    <location>
        <begin position="98"/>
        <end position="110"/>
    </location>
</feature>
<feature type="region of interest" description="Disordered" evidence="2">
    <location>
        <begin position="83"/>
        <end position="110"/>
    </location>
</feature>
<dbReference type="AlphaFoldDB" id="A0A8X6XX56"/>